<dbReference type="Pfam" id="PF00583">
    <property type="entry name" value="Acetyltransf_1"/>
    <property type="match status" value="1"/>
</dbReference>
<dbReference type="EMBL" id="GGYP01006206">
    <property type="protein sequence ID" value="MDE50977.1"/>
    <property type="molecule type" value="Transcribed_RNA"/>
</dbReference>
<name>A0A6G1SLC4_9ACAR</name>
<dbReference type="InterPro" id="IPR016181">
    <property type="entry name" value="Acyl_CoA_acyltransferase"/>
</dbReference>
<keyword evidence="2" id="KW-0808">Transferase</keyword>
<evidence type="ECO:0000256" key="3">
    <source>
        <dbReference type="ARBA" id="ARBA00023315"/>
    </source>
</evidence>
<evidence type="ECO:0000256" key="1">
    <source>
        <dbReference type="ARBA" id="ARBA00008694"/>
    </source>
</evidence>
<dbReference type="AlphaFoldDB" id="A0A6G1SLC4"/>
<dbReference type="PANTHER" id="PTHR10545:SF29">
    <property type="entry name" value="GH14572P-RELATED"/>
    <property type="match status" value="1"/>
</dbReference>
<evidence type="ECO:0000313" key="5">
    <source>
        <dbReference type="EMBL" id="MDE50977.1"/>
    </source>
</evidence>
<keyword evidence="3" id="KW-0012">Acyltransferase</keyword>
<protein>
    <recommendedName>
        <fullName evidence="4">N-acetyltransferase domain-containing protein</fullName>
    </recommendedName>
</protein>
<organism evidence="5">
    <name type="scientific">Aceria tosichella</name>
    <name type="common">wheat curl mite</name>
    <dbReference type="NCBI Taxonomy" id="561515"/>
    <lineage>
        <taxon>Eukaryota</taxon>
        <taxon>Metazoa</taxon>
        <taxon>Ecdysozoa</taxon>
        <taxon>Arthropoda</taxon>
        <taxon>Chelicerata</taxon>
        <taxon>Arachnida</taxon>
        <taxon>Acari</taxon>
        <taxon>Acariformes</taxon>
        <taxon>Trombidiformes</taxon>
        <taxon>Prostigmata</taxon>
        <taxon>Eupodina</taxon>
        <taxon>Eriophyoidea</taxon>
        <taxon>Eriophyidae</taxon>
        <taxon>Eriophyinae</taxon>
        <taxon>Aceriini</taxon>
        <taxon>Aceria</taxon>
    </lineage>
</organism>
<dbReference type="InterPro" id="IPR051016">
    <property type="entry name" value="Diverse_Substrate_AcTransf"/>
</dbReference>
<dbReference type="PANTHER" id="PTHR10545">
    <property type="entry name" value="DIAMINE N-ACETYLTRANSFERASE"/>
    <property type="match status" value="1"/>
</dbReference>
<dbReference type="GO" id="GO:0008080">
    <property type="term" value="F:N-acetyltransferase activity"/>
    <property type="evidence" value="ECO:0007669"/>
    <property type="project" value="TreeGrafter"/>
</dbReference>
<feature type="domain" description="N-acetyltransferase" evidence="4">
    <location>
        <begin position="78"/>
        <end position="160"/>
    </location>
</feature>
<accession>A0A6G1SLC4</accession>
<comment type="similarity">
    <text evidence="1">Belongs to the acetyltransferase family.</text>
</comment>
<dbReference type="CDD" id="cd04301">
    <property type="entry name" value="NAT_SF"/>
    <property type="match status" value="1"/>
</dbReference>
<dbReference type="InterPro" id="IPR000182">
    <property type="entry name" value="GNAT_dom"/>
</dbReference>
<evidence type="ECO:0000256" key="2">
    <source>
        <dbReference type="ARBA" id="ARBA00022679"/>
    </source>
</evidence>
<dbReference type="SUPFAM" id="SSF55729">
    <property type="entry name" value="Acyl-CoA N-acyltransferases (Nat)"/>
    <property type="match status" value="1"/>
</dbReference>
<sequence length="175" mass="20262">MMSIENAFKIRFLQLNEAGRLAELIGCLQKYQNMKGVEKLPNEEDLKRDLFSLDEQGNMMTNNKGTFVAVAIDKSKPEDSNSDQSYIVGYLIYSQAYSIMHGRKMYVNSFFIEDGYRRHGLGKKFMRFLRLHAELLGADKFDVPFMKDNYIGQSFYKKMGAYLVDDEYIVALMPV</sequence>
<gene>
    <name evidence="5" type="ORF">g.21222</name>
</gene>
<evidence type="ECO:0000259" key="4">
    <source>
        <dbReference type="Pfam" id="PF00583"/>
    </source>
</evidence>
<dbReference type="Gene3D" id="3.40.630.30">
    <property type="match status" value="1"/>
</dbReference>
<reference evidence="5" key="1">
    <citation type="submission" date="2018-10" db="EMBL/GenBank/DDBJ databases">
        <title>Transcriptome assembly of Aceria tosichella (Wheat curl mite) Type 2.</title>
        <authorList>
            <person name="Scully E.D."/>
            <person name="Geib S.M."/>
            <person name="Palmer N.A."/>
            <person name="Gupta A.K."/>
            <person name="Sarath G."/>
            <person name="Tatineni S."/>
        </authorList>
    </citation>
    <scope>NUCLEOTIDE SEQUENCE</scope>
    <source>
        <strain evidence="5">LincolnNE</strain>
    </source>
</reference>
<proteinExistence type="inferred from homology"/>